<keyword evidence="3" id="KW-0732">Signal</keyword>
<protein>
    <recommendedName>
        <fullName evidence="5">Solute-binding protein family 3/N-terminal domain-containing protein</fullName>
    </recommendedName>
</protein>
<evidence type="ECO:0000256" key="2">
    <source>
        <dbReference type="ARBA" id="ARBA00022448"/>
    </source>
</evidence>
<name>A0ABV5X1K2_9MICO</name>
<proteinExistence type="inferred from homology"/>
<feature type="compositionally biased region" description="Acidic residues" evidence="4">
    <location>
        <begin position="177"/>
        <end position="188"/>
    </location>
</feature>
<sequence length="343" mass="35331">MPTSEPSIPVLLTSEPQNPALPTGRRSPGGRRMQASTRTGLIALLGTAALVLSGCGLGEDTSGEPEPASDYTVDAEASVAESPIWSAADEQSMLRIAVPFDHAGIGYLETNQSVPTGFAVEIGSLVAGRLGFAAHQITWVDAGDDPAAVLDGDEPAADLLIDTPDQPIPDIGPAAEPDSDDTDADEPQETPADLAGPYHLGGQALLSAASHSLDTVAELSDETVCAVPDSPGRTVLEEQTDAEVVERDALAECVTALAAGEVDAVIGADLDLHALAAQDQQALTVTADRFDPAGYWIRMREEDPALAEAIAGGIAAAAEDGEWDIAVESAFGREIELSPPPAD</sequence>
<dbReference type="EMBL" id="JBHMAU010000032">
    <property type="protein sequence ID" value="MFB9775622.1"/>
    <property type="molecule type" value="Genomic_DNA"/>
</dbReference>
<reference evidence="6 7" key="1">
    <citation type="submission" date="2024-09" db="EMBL/GenBank/DDBJ databases">
        <authorList>
            <person name="Sun Q."/>
            <person name="Mori K."/>
        </authorList>
    </citation>
    <scope>NUCLEOTIDE SEQUENCE [LARGE SCALE GENOMIC DNA]</scope>
    <source>
        <strain evidence="6 7">JCM 11683</strain>
    </source>
</reference>
<dbReference type="SUPFAM" id="SSF53850">
    <property type="entry name" value="Periplasmic binding protein-like II"/>
    <property type="match status" value="1"/>
</dbReference>
<keyword evidence="2" id="KW-0813">Transport</keyword>
<feature type="region of interest" description="Disordered" evidence="4">
    <location>
        <begin position="1"/>
        <end position="33"/>
    </location>
</feature>
<dbReference type="InterPro" id="IPR001638">
    <property type="entry name" value="Solute-binding_3/MltF_N"/>
</dbReference>
<comment type="caution">
    <text evidence="6">The sequence shown here is derived from an EMBL/GenBank/DDBJ whole genome shotgun (WGS) entry which is preliminary data.</text>
</comment>
<dbReference type="Proteomes" id="UP001589707">
    <property type="component" value="Unassembled WGS sequence"/>
</dbReference>
<dbReference type="Gene3D" id="3.40.190.10">
    <property type="entry name" value="Periplasmic binding protein-like II"/>
    <property type="match status" value="2"/>
</dbReference>
<dbReference type="RefSeq" id="WP_376838909.1">
    <property type="nucleotide sequence ID" value="NZ_JBHMAU010000032.1"/>
</dbReference>
<evidence type="ECO:0000313" key="6">
    <source>
        <dbReference type="EMBL" id="MFB9775622.1"/>
    </source>
</evidence>
<feature type="region of interest" description="Disordered" evidence="4">
    <location>
        <begin position="158"/>
        <end position="197"/>
    </location>
</feature>
<comment type="similarity">
    <text evidence="1">Belongs to the bacterial solute-binding protein 3 family.</text>
</comment>
<evidence type="ECO:0000313" key="7">
    <source>
        <dbReference type="Proteomes" id="UP001589707"/>
    </source>
</evidence>
<accession>A0ABV5X1K2</accession>
<dbReference type="PANTHER" id="PTHR30085:SF6">
    <property type="entry name" value="ABC TRANSPORTER GLUTAMINE-BINDING PROTEIN GLNH"/>
    <property type="match status" value="1"/>
</dbReference>
<evidence type="ECO:0000256" key="3">
    <source>
        <dbReference type="ARBA" id="ARBA00022729"/>
    </source>
</evidence>
<dbReference type="PANTHER" id="PTHR30085">
    <property type="entry name" value="AMINO ACID ABC TRANSPORTER PERMEASE"/>
    <property type="match status" value="1"/>
</dbReference>
<keyword evidence="7" id="KW-1185">Reference proteome</keyword>
<organism evidence="6 7">
    <name type="scientific">Brevibacterium otitidis</name>
    <dbReference type="NCBI Taxonomy" id="53364"/>
    <lineage>
        <taxon>Bacteria</taxon>
        <taxon>Bacillati</taxon>
        <taxon>Actinomycetota</taxon>
        <taxon>Actinomycetes</taxon>
        <taxon>Micrococcales</taxon>
        <taxon>Brevibacteriaceae</taxon>
        <taxon>Brevibacterium</taxon>
    </lineage>
</organism>
<evidence type="ECO:0000256" key="1">
    <source>
        <dbReference type="ARBA" id="ARBA00010333"/>
    </source>
</evidence>
<gene>
    <name evidence="6" type="ORF">ACFFN1_04235</name>
</gene>
<dbReference type="SMART" id="SM00062">
    <property type="entry name" value="PBPb"/>
    <property type="match status" value="1"/>
</dbReference>
<feature type="domain" description="Solute-binding protein family 3/N-terminal" evidence="5">
    <location>
        <begin position="93"/>
        <end position="334"/>
    </location>
</feature>
<evidence type="ECO:0000259" key="5">
    <source>
        <dbReference type="SMART" id="SM00062"/>
    </source>
</evidence>
<dbReference type="InterPro" id="IPR051455">
    <property type="entry name" value="Bact_solute-bind_prot3"/>
</dbReference>
<evidence type="ECO:0000256" key="4">
    <source>
        <dbReference type="SAM" id="MobiDB-lite"/>
    </source>
</evidence>